<dbReference type="AlphaFoldDB" id="A0A8S4RJ45"/>
<gene>
    <name evidence="1" type="primary">jg12798</name>
    <name evidence="1" type="ORF">PAEG_LOCUS14749</name>
</gene>
<comment type="caution">
    <text evidence="1">The sequence shown here is derived from an EMBL/GenBank/DDBJ whole genome shotgun (WGS) entry which is preliminary data.</text>
</comment>
<reference evidence="1" key="1">
    <citation type="submission" date="2022-03" db="EMBL/GenBank/DDBJ databases">
        <authorList>
            <person name="Lindestad O."/>
        </authorList>
    </citation>
    <scope>NUCLEOTIDE SEQUENCE</scope>
</reference>
<dbReference type="EMBL" id="CAKXAJ010025271">
    <property type="protein sequence ID" value="CAH2237465.1"/>
    <property type="molecule type" value="Genomic_DNA"/>
</dbReference>
<accession>A0A8S4RJ45</accession>
<evidence type="ECO:0000313" key="2">
    <source>
        <dbReference type="Proteomes" id="UP000838756"/>
    </source>
</evidence>
<evidence type="ECO:0000313" key="1">
    <source>
        <dbReference type="EMBL" id="CAH2237465.1"/>
    </source>
</evidence>
<sequence>MMTCRLGSRRLGGSRGSLQAGTACSAASELDLSTRSRRSNKARGTRVTDIAQRVAKLKWNWAGHIARRIDGRWGSKVLERRPRAVWVAPNKVDRRHETSRWGPLETSGPGPWILELSKKDLCPAVDFNRSK</sequence>
<dbReference type="OrthoDB" id="407509at2759"/>
<proteinExistence type="predicted"/>
<name>A0A8S4RJ45_9NEOP</name>
<keyword evidence="2" id="KW-1185">Reference proteome</keyword>
<dbReference type="Proteomes" id="UP000838756">
    <property type="component" value="Unassembled WGS sequence"/>
</dbReference>
<organism evidence="1 2">
    <name type="scientific">Pararge aegeria aegeria</name>
    <dbReference type="NCBI Taxonomy" id="348720"/>
    <lineage>
        <taxon>Eukaryota</taxon>
        <taxon>Metazoa</taxon>
        <taxon>Ecdysozoa</taxon>
        <taxon>Arthropoda</taxon>
        <taxon>Hexapoda</taxon>
        <taxon>Insecta</taxon>
        <taxon>Pterygota</taxon>
        <taxon>Neoptera</taxon>
        <taxon>Endopterygota</taxon>
        <taxon>Lepidoptera</taxon>
        <taxon>Glossata</taxon>
        <taxon>Ditrysia</taxon>
        <taxon>Papilionoidea</taxon>
        <taxon>Nymphalidae</taxon>
        <taxon>Satyrinae</taxon>
        <taxon>Satyrini</taxon>
        <taxon>Parargina</taxon>
        <taxon>Pararge</taxon>
    </lineage>
</organism>
<protein>
    <submittedName>
        <fullName evidence="1">Jg12798 protein</fullName>
    </submittedName>
</protein>